<feature type="region of interest" description="Disordered" evidence="1">
    <location>
        <begin position="51"/>
        <end position="84"/>
    </location>
</feature>
<keyword evidence="3" id="KW-1185">Reference proteome</keyword>
<protein>
    <submittedName>
        <fullName evidence="2">Uncharacterized protein</fullName>
    </submittedName>
</protein>
<evidence type="ECO:0000313" key="2">
    <source>
        <dbReference type="EMBL" id="GMH09983.1"/>
    </source>
</evidence>
<dbReference type="Proteomes" id="UP001279734">
    <property type="component" value="Unassembled WGS sequence"/>
</dbReference>
<proteinExistence type="predicted"/>
<evidence type="ECO:0000313" key="3">
    <source>
        <dbReference type="Proteomes" id="UP001279734"/>
    </source>
</evidence>
<comment type="caution">
    <text evidence="2">The sequence shown here is derived from an EMBL/GenBank/DDBJ whole genome shotgun (WGS) entry which is preliminary data.</text>
</comment>
<accession>A0AAD3SEZ7</accession>
<dbReference type="AlphaFoldDB" id="A0AAD3SEZ7"/>
<organism evidence="2 3">
    <name type="scientific">Nepenthes gracilis</name>
    <name type="common">Slender pitcher plant</name>
    <dbReference type="NCBI Taxonomy" id="150966"/>
    <lineage>
        <taxon>Eukaryota</taxon>
        <taxon>Viridiplantae</taxon>
        <taxon>Streptophyta</taxon>
        <taxon>Embryophyta</taxon>
        <taxon>Tracheophyta</taxon>
        <taxon>Spermatophyta</taxon>
        <taxon>Magnoliopsida</taxon>
        <taxon>eudicotyledons</taxon>
        <taxon>Gunneridae</taxon>
        <taxon>Pentapetalae</taxon>
        <taxon>Caryophyllales</taxon>
        <taxon>Nepenthaceae</taxon>
        <taxon>Nepenthes</taxon>
    </lineage>
</organism>
<reference evidence="2" key="1">
    <citation type="submission" date="2023-05" db="EMBL/GenBank/DDBJ databases">
        <title>Nepenthes gracilis genome sequencing.</title>
        <authorList>
            <person name="Fukushima K."/>
        </authorList>
    </citation>
    <scope>NUCLEOTIDE SEQUENCE</scope>
    <source>
        <strain evidence="2">SING2019-196</strain>
    </source>
</reference>
<name>A0AAD3SEZ7_NEPGR</name>
<sequence>MSRKGPGRERGKQGTFAANHAMKAITKSFILGAREGLKSAITSKEECPLRERAYPRSMTPPREECPPSWEGVPSSGRGPALLKG</sequence>
<dbReference type="EMBL" id="BSYO01000009">
    <property type="protein sequence ID" value="GMH09983.1"/>
    <property type="molecule type" value="Genomic_DNA"/>
</dbReference>
<evidence type="ECO:0000256" key="1">
    <source>
        <dbReference type="SAM" id="MobiDB-lite"/>
    </source>
</evidence>
<gene>
    <name evidence="2" type="ORF">Nepgr_011824</name>
</gene>